<evidence type="ECO:0000256" key="1">
    <source>
        <dbReference type="SAM" id="MobiDB-lite"/>
    </source>
</evidence>
<sequence>MRACFTGKKFNIIFDQKKVMKNSLALLLLLAASTCLVQGQSDEDRLASYLLRRLGKTGSIARPIAPGNGSQTVDLSLGLSLLRVASLKESSAEMDVWIQMFWKDPRLSWDPAEFGGLSQIALPSDLLWIPDVRPFHAGNYIPDRVSPVRVVAMSSSDVIYVLPARLRAPCDRLRNQSMSCRPVLGSWVYSGLLLNTTLSSSPFNIADFEPLAGWDVARATAKRVETYYDCCPEPYISIKYSLVLNKKRGSEGKSKGKGKGMPRGEEDDD</sequence>
<dbReference type="GO" id="GO:0016020">
    <property type="term" value="C:membrane"/>
    <property type="evidence" value="ECO:0007669"/>
    <property type="project" value="InterPro"/>
</dbReference>
<dbReference type="OrthoDB" id="410315at2759"/>
<evidence type="ECO:0000259" key="3">
    <source>
        <dbReference type="Pfam" id="PF02931"/>
    </source>
</evidence>
<proteinExistence type="predicted"/>
<dbReference type="InterPro" id="IPR006201">
    <property type="entry name" value="Neur_channel"/>
</dbReference>
<reference evidence="4 5" key="1">
    <citation type="submission" date="2017-06" db="EMBL/GenBank/DDBJ databases">
        <title>A platform for efficient transgenesis in Macrostomum lignano, a flatworm model organism for stem cell research.</title>
        <authorList>
            <person name="Berezikov E."/>
        </authorList>
    </citation>
    <scope>NUCLEOTIDE SEQUENCE [LARGE SCALE GENOMIC DNA]</scope>
    <source>
        <strain evidence="4">DV1</strain>
        <tissue evidence="4">Whole organism</tissue>
    </source>
</reference>
<dbReference type="EMBL" id="NIVC01000302">
    <property type="protein sequence ID" value="PAA85864.1"/>
    <property type="molecule type" value="Genomic_DNA"/>
</dbReference>
<dbReference type="STRING" id="282301.A0A267GKD7"/>
<keyword evidence="5" id="KW-1185">Reference proteome</keyword>
<name>A0A267GKD7_9PLAT</name>
<protein>
    <recommendedName>
        <fullName evidence="3">Neurotransmitter-gated ion-channel ligand-binding domain-containing protein</fullName>
    </recommendedName>
</protein>
<dbReference type="Pfam" id="PF02931">
    <property type="entry name" value="Neur_chan_LBD"/>
    <property type="match status" value="1"/>
</dbReference>
<dbReference type="Gene3D" id="2.70.170.10">
    <property type="entry name" value="Neurotransmitter-gated ion-channel ligand-binding domain"/>
    <property type="match status" value="1"/>
</dbReference>
<dbReference type="InterPro" id="IPR006202">
    <property type="entry name" value="Neur_chan_lig-bd"/>
</dbReference>
<feature type="region of interest" description="Disordered" evidence="1">
    <location>
        <begin position="248"/>
        <end position="269"/>
    </location>
</feature>
<evidence type="ECO:0000313" key="4">
    <source>
        <dbReference type="EMBL" id="PAA85864.1"/>
    </source>
</evidence>
<dbReference type="PANTHER" id="PTHR18945">
    <property type="entry name" value="NEUROTRANSMITTER GATED ION CHANNEL"/>
    <property type="match status" value="1"/>
</dbReference>
<dbReference type="AlphaFoldDB" id="A0A267GKD7"/>
<dbReference type="GO" id="GO:0004888">
    <property type="term" value="F:transmembrane signaling receptor activity"/>
    <property type="evidence" value="ECO:0007669"/>
    <property type="project" value="InterPro"/>
</dbReference>
<feature type="chain" id="PRO_5012921731" description="Neurotransmitter-gated ion-channel ligand-binding domain-containing protein" evidence="2">
    <location>
        <begin position="40"/>
        <end position="269"/>
    </location>
</feature>
<dbReference type="InterPro" id="IPR036734">
    <property type="entry name" value="Neur_chan_lig-bd_sf"/>
</dbReference>
<dbReference type="GO" id="GO:0005230">
    <property type="term" value="F:extracellular ligand-gated monoatomic ion channel activity"/>
    <property type="evidence" value="ECO:0007669"/>
    <property type="project" value="InterPro"/>
</dbReference>
<evidence type="ECO:0000313" key="5">
    <source>
        <dbReference type="Proteomes" id="UP000215902"/>
    </source>
</evidence>
<feature type="domain" description="Neurotransmitter-gated ion-channel ligand-binding" evidence="3">
    <location>
        <begin position="61"/>
        <end position="247"/>
    </location>
</feature>
<evidence type="ECO:0000256" key="2">
    <source>
        <dbReference type="SAM" id="SignalP"/>
    </source>
</evidence>
<dbReference type="SUPFAM" id="SSF63712">
    <property type="entry name" value="Nicotinic receptor ligand binding domain-like"/>
    <property type="match status" value="1"/>
</dbReference>
<gene>
    <name evidence="4" type="ORF">BOX15_Mlig011179g1</name>
</gene>
<comment type="caution">
    <text evidence="4">The sequence shown here is derived from an EMBL/GenBank/DDBJ whole genome shotgun (WGS) entry which is preliminary data.</text>
</comment>
<keyword evidence="2" id="KW-0732">Signal</keyword>
<feature type="signal peptide" evidence="2">
    <location>
        <begin position="1"/>
        <end position="39"/>
    </location>
</feature>
<organism evidence="4 5">
    <name type="scientific">Macrostomum lignano</name>
    <dbReference type="NCBI Taxonomy" id="282301"/>
    <lineage>
        <taxon>Eukaryota</taxon>
        <taxon>Metazoa</taxon>
        <taxon>Spiralia</taxon>
        <taxon>Lophotrochozoa</taxon>
        <taxon>Platyhelminthes</taxon>
        <taxon>Rhabditophora</taxon>
        <taxon>Macrostomorpha</taxon>
        <taxon>Macrostomida</taxon>
        <taxon>Macrostomidae</taxon>
        <taxon>Macrostomum</taxon>
    </lineage>
</organism>
<accession>A0A267GKD7</accession>
<dbReference type="Proteomes" id="UP000215902">
    <property type="component" value="Unassembled WGS sequence"/>
</dbReference>